<dbReference type="InterPro" id="IPR037185">
    <property type="entry name" value="EmrE-like"/>
</dbReference>
<feature type="transmembrane region" description="Helical" evidence="1">
    <location>
        <begin position="37"/>
        <end position="55"/>
    </location>
</feature>
<proteinExistence type="predicted"/>
<dbReference type="PANTHER" id="PTHR22911">
    <property type="entry name" value="ACYL-MALONYL CONDENSING ENZYME-RELATED"/>
    <property type="match status" value="1"/>
</dbReference>
<evidence type="ECO:0000313" key="4">
    <source>
        <dbReference type="Proteomes" id="UP000190150"/>
    </source>
</evidence>
<dbReference type="GO" id="GO:0016020">
    <property type="term" value="C:membrane"/>
    <property type="evidence" value="ECO:0007669"/>
    <property type="project" value="InterPro"/>
</dbReference>
<feature type="transmembrane region" description="Helical" evidence="1">
    <location>
        <begin position="67"/>
        <end position="84"/>
    </location>
</feature>
<gene>
    <name evidence="3" type="ORF">SAMN05660841_00527</name>
</gene>
<reference evidence="4" key="1">
    <citation type="submission" date="2017-02" db="EMBL/GenBank/DDBJ databases">
        <authorList>
            <person name="Varghese N."/>
            <person name="Submissions S."/>
        </authorList>
    </citation>
    <scope>NUCLEOTIDE SEQUENCE [LARGE SCALE GENOMIC DNA]</scope>
    <source>
        <strain evidence="4">DSM 24091</strain>
    </source>
</reference>
<evidence type="ECO:0000256" key="1">
    <source>
        <dbReference type="SAM" id="Phobius"/>
    </source>
</evidence>
<dbReference type="PANTHER" id="PTHR22911:SF79">
    <property type="entry name" value="MOBA-LIKE NTP TRANSFERASE DOMAIN-CONTAINING PROTEIN"/>
    <property type="match status" value="1"/>
</dbReference>
<organism evidence="3 4">
    <name type="scientific">Sphingobacterium nematocida</name>
    <dbReference type="NCBI Taxonomy" id="1513896"/>
    <lineage>
        <taxon>Bacteria</taxon>
        <taxon>Pseudomonadati</taxon>
        <taxon>Bacteroidota</taxon>
        <taxon>Sphingobacteriia</taxon>
        <taxon>Sphingobacteriales</taxon>
        <taxon>Sphingobacteriaceae</taxon>
        <taxon>Sphingobacterium</taxon>
    </lineage>
</organism>
<dbReference type="AlphaFoldDB" id="A0A1T5BAY0"/>
<dbReference type="EMBL" id="FUZF01000002">
    <property type="protein sequence ID" value="SKB44422.1"/>
    <property type="molecule type" value="Genomic_DNA"/>
</dbReference>
<evidence type="ECO:0000313" key="3">
    <source>
        <dbReference type="EMBL" id="SKB44422.1"/>
    </source>
</evidence>
<dbReference type="InterPro" id="IPR000620">
    <property type="entry name" value="EamA_dom"/>
</dbReference>
<dbReference type="Proteomes" id="UP000190150">
    <property type="component" value="Unassembled WGS sequence"/>
</dbReference>
<keyword evidence="1" id="KW-0812">Transmembrane</keyword>
<accession>A0A1T5BAY0</accession>
<feature type="transmembrane region" description="Helical" evidence="1">
    <location>
        <begin position="176"/>
        <end position="195"/>
    </location>
</feature>
<feature type="domain" description="EamA" evidence="2">
    <location>
        <begin position="13"/>
        <end position="138"/>
    </location>
</feature>
<keyword evidence="4" id="KW-1185">Reference proteome</keyword>
<feature type="transmembrane region" description="Helical" evidence="1">
    <location>
        <begin position="210"/>
        <end position="231"/>
    </location>
</feature>
<name>A0A1T5BAY0_9SPHI</name>
<dbReference type="OrthoDB" id="9150437at2"/>
<feature type="transmembrane region" description="Helical" evidence="1">
    <location>
        <begin position="90"/>
        <end position="110"/>
    </location>
</feature>
<keyword evidence="1" id="KW-0472">Membrane</keyword>
<dbReference type="STRING" id="1513896.SAMN05660841_00527"/>
<sequence length="306" mass="34213">MQFTVRHRNLLILHFTVLIWGFTGVLGDLITVSALHLVWYRVLIAALTLFVYLRMKGQIVLIPWGKMLKFIGVGVIVGVHWVSFFHAIKISTVSVTLVTLSSLTLFTAILEPIFNRKSIAIGDVIVGLVIIFGIYLIFKFEFQYWQGILFGLLAALCASFFSILNSKMVKKDSPTIITFYEMIGAFIGVSVIMLFSKQFNEEMILSSSDWVYLLLLGSVCTAFAYVLGVAVMKELSAFTVALTTNLEPVYGILLAILILGHKETMSTGFYFGAVIILGAVFLYPLLKSGLEKSRNRKLLRKEEGVR</sequence>
<feature type="transmembrane region" description="Helical" evidence="1">
    <location>
        <begin position="238"/>
        <end position="261"/>
    </location>
</feature>
<protein>
    <submittedName>
        <fullName evidence="3">Permease of the drug/metabolite transporter (DMT) superfamily</fullName>
    </submittedName>
</protein>
<dbReference type="RefSeq" id="WP_079640937.1">
    <property type="nucleotide sequence ID" value="NZ_FUZF01000002.1"/>
</dbReference>
<feature type="transmembrane region" description="Helical" evidence="1">
    <location>
        <begin position="119"/>
        <end position="138"/>
    </location>
</feature>
<feature type="transmembrane region" description="Helical" evidence="1">
    <location>
        <begin position="267"/>
        <end position="286"/>
    </location>
</feature>
<keyword evidence="1" id="KW-1133">Transmembrane helix</keyword>
<dbReference type="Pfam" id="PF00892">
    <property type="entry name" value="EamA"/>
    <property type="match status" value="2"/>
</dbReference>
<dbReference type="SUPFAM" id="SSF103481">
    <property type="entry name" value="Multidrug resistance efflux transporter EmrE"/>
    <property type="match status" value="2"/>
</dbReference>
<feature type="domain" description="EamA" evidence="2">
    <location>
        <begin position="146"/>
        <end position="282"/>
    </location>
</feature>
<evidence type="ECO:0000259" key="2">
    <source>
        <dbReference type="Pfam" id="PF00892"/>
    </source>
</evidence>
<feature type="transmembrane region" description="Helical" evidence="1">
    <location>
        <begin position="144"/>
        <end position="164"/>
    </location>
</feature>